<dbReference type="EMBL" id="JBHSMQ010000006">
    <property type="protein sequence ID" value="MFC5456578.1"/>
    <property type="molecule type" value="Genomic_DNA"/>
</dbReference>
<keyword evidence="2" id="KW-1134">Transmembrane beta strand</keyword>
<keyword evidence="2" id="KW-0812">Transmembrane</keyword>
<keyword evidence="2" id="KW-0472">Membrane</keyword>
<dbReference type="Pfam" id="PF02321">
    <property type="entry name" value="OEP"/>
    <property type="match status" value="2"/>
</dbReference>
<dbReference type="InterPro" id="IPR003423">
    <property type="entry name" value="OMP_efflux"/>
</dbReference>
<protein>
    <submittedName>
        <fullName evidence="4">Efflux transporter outer membrane subunit</fullName>
    </submittedName>
</protein>
<evidence type="ECO:0000256" key="1">
    <source>
        <dbReference type="ARBA" id="ARBA00007613"/>
    </source>
</evidence>
<dbReference type="NCBIfam" id="TIGR01845">
    <property type="entry name" value="outer_NodT"/>
    <property type="match status" value="1"/>
</dbReference>
<dbReference type="PANTHER" id="PTHR30203:SF30">
    <property type="entry name" value="OUTER MEMBRANE PROTEIN-RELATED"/>
    <property type="match status" value="1"/>
</dbReference>
<feature type="compositionally biased region" description="Basic and acidic residues" evidence="3">
    <location>
        <begin position="1"/>
        <end position="10"/>
    </location>
</feature>
<dbReference type="SUPFAM" id="SSF56954">
    <property type="entry name" value="Outer membrane efflux proteins (OEP)"/>
    <property type="match status" value="1"/>
</dbReference>
<dbReference type="InterPro" id="IPR010131">
    <property type="entry name" value="MdtP/NodT-like"/>
</dbReference>
<dbReference type="Gene3D" id="1.20.1600.10">
    <property type="entry name" value="Outer membrane efflux proteins (OEP)"/>
    <property type="match status" value="1"/>
</dbReference>
<evidence type="ECO:0000313" key="4">
    <source>
        <dbReference type="EMBL" id="MFC5456578.1"/>
    </source>
</evidence>
<keyword evidence="2" id="KW-0564">Palmitate</keyword>
<evidence type="ECO:0000313" key="5">
    <source>
        <dbReference type="Proteomes" id="UP001596052"/>
    </source>
</evidence>
<feature type="region of interest" description="Disordered" evidence="3">
    <location>
        <begin position="1"/>
        <end position="29"/>
    </location>
</feature>
<name>A0ABW0KV12_9BACT</name>
<comment type="caution">
    <text evidence="4">The sequence shown here is derived from an EMBL/GenBank/DDBJ whole genome shotgun (WGS) entry which is preliminary data.</text>
</comment>
<keyword evidence="2" id="KW-0449">Lipoprotein</keyword>
<reference evidence="5" key="1">
    <citation type="journal article" date="2019" name="Int. J. Syst. Evol. Microbiol.">
        <title>The Global Catalogue of Microorganisms (GCM) 10K type strain sequencing project: providing services to taxonomists for standard genome sequencing and annotation.</title>
        <authorList>
            <consortium name="The Broad Institute Genomics Platform"/>
            <consortium name="The Broad Institute Genome Sequencing Center for Infectious Disease"/>
            <person name="Wu L."/>
            <person name="Ma J."/>
        </authorList>
    </citation>
    <scope>NUCLEOTIDE SEQUENCE [LARGE SCALE GENOMIC DNA]</scope>
    <source>
        <strain evidence="5">CGMCC 4.1469</strain>
    </source>
</reference>
<evidence type="ECO:0000256" key="3">
    <source>
        <dbReference type="SAM" id="MobiDB-lite"/>
    </source>
</evidence>
<dbReference type="Gene3D" id="2.20.200.10">
    <property type="entry name" value="Outer membrane efflux proteins (OEP)"/>
    <property type="match status" value="1"/>
</dbReference>
<dbReference type="Proteomes" id="UP001596052">
    <property type="component" value="Unassembled WGS sequence"/>
</dbReference>
<comment type="similarity">
    <text evidence="1 2">Belongs to the outer membrane factor (OMF) (TC 1.B.17) family.</text>
</comment>
<organism evidence="4 5">
    <name type="scientific">Prosthecobacter fluviatilis</name>
    <dbReference type="NCBI Taxonomy" id="445931"/>
    <lineage>
        <taxon>Bacteria</taxon>
        <taxon>Pseudomonadati</taxon>
        <taxon>Verrucomicrobiota</taxon>
        <taxon>Verrucomicrobiia</taxon>
        <taxon>Verrucomicrobiales</taxon>
        <taxon>Verrucomicrobiaceae</taxon>
        <taxon>Prosthecobacter</taxon>
    </lineage>
</organism>
<evidence type="ECO:0000256" key="2">
    <source>
        <dbReference type="RuleBase" id="RU362097"/>
    </source>
</evidence>
<dbReference type="PANTHER" id="PTHR30203">
    <property type="entry name" value="OUTER MEMBRANE CATION EFFLUX PROTEIN"/>
    <property type="match status" value="1"/>
</dbReference>
<proteinExistence type="inferred from homology"/>
<sequence length="457" mass="50311">MFTSCEDLRRFGKKTNQPPATAQAPEKSASFTGVSQWKKHFTDPRLQALTDQALENNRDLKIALQRIEMAKAQITASRSMLAPKISAVAGAGLQRFGLYTMDGAGNSTTPIYDGRIVPRDLQDYSIGLQSSWEIDIWGKLRSKKASATARLLASVEGRNLVQTQLIAELATAYYELLALDAEIINIDETIKIQRDALETVQTQKQAGAANELAVQQFEALLYNLQSMRLDTQQQIVEQEGIICSLLGDPKRPIARHRMALMDSKLPQLSSSVPADMLKNRPDIRRAEFELAATKADVKAAKAAFLPSVSINGMLGLQAFQSNLLLNVHSAGYSALGGLVAPLINRKAIQAEFDHASASQLEALNTYQQSIVNGYVEVHNQLAFIRILKNLQALKAKEVHLLIESVSTAADLFRTRRATYIEVLNAQQNALKARLQLIGVTKRQFQVQANLYRALGGG</sequence>
<gene>
    <name evidence="4" type="ORF">ACFQDI_17060</name>
</gene>
<keyword evidence="5" id="KW-1185">Reference proteome</keyword>
<accession>A0ABW0KV12</accession>
<comment type="subcellular location">
    <subcellularLocation>
        <location evidence="2">Cell membrane</location>
        <topology evidence="2">Lipid-anchor</topology>
    </subcellularLocation>
</comment>